<dbReference type="PANTHER" id="PTHR43143">
    <property type="entry name" value="METALLOPHOSPHOESTERASE, CALCINEURIN SUPERFAMILY"/>
    <property type="match status" value="1"/>
</dbReference>
<dbReference type="SUPFAM" id="SSF56300">
    <property type="entry name" value="Metallo-dependent phosphatases"/>
    <property type="match status" value="1"/>
</dbReference>
<evidence type="ECO:0000259" key="1">
    <source>
        <dbReference type="Pfam" id="PF00149"/>
    </source>
</evidence>
<evidence type="ECO:0000313" key="2">
    <source>
        <dbReference type="EMBL" id="TMQ53323.1"/>
    </source>
</evidence>
<protein>
    <recommendedName>
        <fullName evidence="1">Calcineurin-like phosphoesterase domain-containing protein</fullName>
    </recommendedName>
</protein>
<sequence length="469" mass="50905">MSRSDRQGRRRRDACGGAALACLASALLYGCAPVAPMRGGPVAGAITVFGHPGGGVSGRSGALDRLGPGGPDSAAWLVPGSTDPATRRIGTIALPASRESVVVLVYGDNRPGLRLMTTPWGLSAVWRSLPPNSLDRWLSILIHTPIALVQGVIPTLDGFQDAASVLVTHRFTGGNEKTVLRSLEQSLPADLVVNTGDVVENGSRGRQWEAFAARHAALRSRSPFIAAVGNHERSYSSVARGNWEAALGPPPSAERYWYSIDLPDSLARFVFLDSNVLCDPLHRYPDSLEQELADEELAWADSALSAPARYKFLVFHHPLITAGHHFGDWREDDARPVELCRRARLLGICRRRGITAVLAGHEHLYQRAYVTGPDGVAGFWQITTGGGGAPLHHVAGHDRRGALAQTLPDGSKVVYLSREQSVYHYCRMVLRRRPRPGEPAVLLYVTEVPKRGRTSLIDLVSLAEPWENH</sequence>
<gene>
    <name evidence="2" type="ORF">E6K73_01510</name>
</gene>
<proteinExistence type="predicted"/>
<dbReference type="GO" id="GO:0016787">
    <property type="term" value="F:hydrolase activity"/>
    <property type="evidence" value="ECO:0007669"/>
    <property type="project" value="InterPro"/>
</dbReference>
<dbReference type="EMBL" id="VBOT01000020">
    <property type="protein sequence ID" value="TMQ53323.1"/>
    <property type="molecule type" value="Genomic_DNA"/>
</dbReference>
<dbReference type="InterPro" id="IPR004843">
    <property type="entry name" value="Calcineurin-like_PHP"/>
</dbReference>
<dbReference type="InterPro" id="IPR029052">
    <property type="entry name" value="Metallo-depent_PP-like"/>
</dbReference>
<reference evidence="2 3" key="1">
    <citation type="journal article" date="2019" name="Nat. Microbiol.">
        <title>Mediterranean grassland soil C-N compound turnover is dependent on rainfall and depth, and is mediated by genomically divergent microorganisms.</title>
        <authorList>
            <person name="Diamond S."/>
            <person name="Andeer P.F."/>
            <person name="Li Z."/>
            <person name="Crits-Christoph A."/>
            <person name="Burstein D."/>
            <person name="Anantharaman K."/>
            <person name="Lane K.R."/>
            <person name="Thomas B.C."/>
            <person name="Pan C."/>
            <person name="Northen T.R."/>
            <person name="Banfield J.F."/>
        </authorList>
    </citation>
    <scope>NUCLEOTIDE SEQUENCE [LARGE SCALE GENOMIC DNA]</scope>
    <source>
        <strain evidence="2">WS_3</strain>
    </source>
</reference>
<dbReference type="Proteomes" id="UP000320184">
    <property type="component" value="Unassembled WGS sequence"/>
</dbReference>
<feature type="domain" description="Calcineurin-like phosphoesterase" evidence="1">
    <location>
        <begin position="178"/>
        <end position="364"/>
    </location>
</feature>
<dbReference type="Pfam" id="PF00149">
    <property type="entry name" value="Metallophos"/>
    <property type="match status" value="1"/>
</dbReference>
<evidence type="ECO:0000313" key="3">
    <source>
        <dbReference type="Proteomes" id="UP000320184"/>
    </source>
</evidence>
<dbReference type="AlphaFoldDB" id="A0A538SPM4"/>
<accession>A0A538SPM4</accession>
<dbReference type="PROSITE" id="PS51257">
    <property type="entry name" value="PROKAR_LIPOPROTEIN"/>
    <property type="match status" value="1"/>
</dbReference>
<dbReference type="PANTHER" id="PTHR43143:SF1">
    <property type="entry name" value="SERINE_THREONINE-PROTEIN PHOSPHATASE CPPED1"/>
    <property type="match status" value="1"/>
</dbReference>
<comment type="caution">
    <text evidence="2">The sequence shown here is derived from an EMBL/GenBank/DDBJ whole genome shotgun (WGS) entry which is preliminary data.</text>
</comment>
<dbReference type="Gene3D" id="3.60.21.10">
    <property type="match status" value="1"/>
</dbReference>
<name>A0A538SPM4_UNCEI</name>
<dbReference type="InterPro" id="IPR051918">
    <property type="entry name" value="STPP_CPPED1"/>
</dbReference>
<organism evidence="2 3">
    <name type="scientific">Eiseniibacteriota bacterium</name>
    <dbReference type="NCBI Taxonomy" id="2212470"/>
    <lineage>
        <taxon>Bacteria</taxon>
        <taxon>Candidatus Eiseniibacteriota</taxon>
    </lineage>
</organism>